<organism evidence="4 5">
    <name type="scientific">Tectimicrobiota bacterium</name>
    <dbReference type="NCBI Taxonomy" id="2528274"/>
    <lineage>
        <taxon>Bacteria</taxon>
        <taxon>Pseudomonadati</taxon>
        <taxon>Nitrospinota/Tectimicrobiota group</taxon>
        <taxon>Candidatus Tectimicrobiota</taxon>
    </lineage>
</organism>
<feature type="repeat" description="TPR" evidence="2">
    <location>
        <begin position="115"/>
        <end position="148"/>
    </location>
</feature>
<evidence type="ECO:0000313" key="5">
    <source>
        <dbReference type="Proteomes" id="UP000712673"/>
    </source>
</evidence>
<sequence>MTELVSVLDHWLVLRQRKPWLLWRVWCLSVVVLLLTRCQPLAPPTLPTTSTSAPRFLPALASPTAPITPGTPALSLEQQEAFNAAEALRRSDQYLQARQAFADFVRRYPESALTDDALLALGHISATLEQYEPALAYYRALLERFPRSERVPEAHLGLGVAAYQKQDYPSSLRALQQYLALAPSGTARGLAHYYLGAGALKQQRPAEAVPAFKTAMDTSREPALQQQAREELTSTIQQVLSVEALAALALQYARTFPGDLILNASSRSIGKPAIKPQKQRRCNG</sequence>
<feature type="domain" description="Outer membrane lipoprotein BamD-like" evidence="3">
    <location>
        <begin position="129"/>
        <end position="237"/>
    </location>
</feature>
<evidence type="ECO:0000256" key="1">
    <source>
        <dbReference type="ARBA" id="ARBA00022729"/>
    </source>
</evidence>
<evidence type="ECO:0000313" key="4">
    <source>
        <dbReference type="EMBL" id="MBM3225931.1"/>
    </source>
</evidence>
<proteinExistence type="predicted"/>
<accession>A0A938B422</accession>
<evidence type="ECO:0000256" key="2">
    <source>
        <dbReference type="PROSITE-ProRule" id="PRU00339"/>
    </source>
</evidence>
<dbReference type="AlphaFoldDB" id="A0A938B422"/>
<reference evidence="4" key="1">
    <citation type="submission" date="2019-03" db="EMBL/GenBank/DDBJ databases">
        <title>Lake Tanganyika Metagenome-Assembled Genomes (MAGs).</title>
        <authorList>
            <person name="Tran P."/>
        </authorList>
    </citation>
    <scope>NUCLEOTIDE SEQUENCE</scope>
    <source>
        <strain evidence="4">K_DeepCast_65m_m2_066</strain>
    </source>
</reference>
<dbReference type="EMBL" id="VGLS01000729">
    <property type="protein sequence ID" value="MBM3225931.1"/>
    <property type="molecule type" value="Genomic_DNA"/>
</dbReference>
<dbReference type="Proteomes" id="UP000712673">
    <property type="component" value="Unassembled WGS sequence"/>
</dbReference>
<comment type="caution">
    <text evidence="4">The sequence shown here is derived from an EMBL/GenBank/DDBJ whole genome shotgun (WGS) entry which is preliminary data.</text>
</comment>
<dbReference type="PROSITE" id="PS50005">
    <property type="entry name" value="TPR"/>
    <property type="match status" value="2"/>
</dbReference>
<dbReference type="InterPro" id="IPR011990">
    <property type="entry name" value="TPR-like_helical_dom_sf"/>
</dbReference>
<name>A0A938B422_UNCTE</name>
<evidence type="ECO:0000259" key="3">
    <source>
        <dbReference type="Pfam" id="PF13525"/>
    </source>
</evidence>
<protein>
    <submittedName>
        <fullName evidence="4">Tetratricopeptide repeat protein</fullName>
    </submittedName>
</protein>
<dbReference type="SUPFAM" id="SSF48452">
    <property type="entry name" value="TPR-like"/>
    <property type="match status" value="1"/>
</dbReference>
<feature type="repeat" description="TPR" evidence="2">
    <location>
        <begin position="152"/>
        <end position="185"/>
    </location>
</feature>
<dbReference type="InterPro" id="IPR039565">
    <property type="entry name" value="BamD-like"/>
</dbReference>
<keyword evidence="1" id="KW-0732">Signal</keyword>
<dbReference type="Pfam" id="PF13525">
    <property type="entry name" value="YfiO"/>
    <property type="match status" value="1"/>
</dbReference>
<dbReference type="InterPro" id="IPR019734">
    <property type="entry name" value="TPR_rpt"/>
</dbReference>
<dbReference type="Gene3D" id="1.25.40.10">
    <property type="entry name" value="Tetratricopeptide repeat domain"/>
    <property type="match status" value="2"/>
</dbReference>
<keyword evidence="2" id="KW-0802">TPR repeat</keyword>
<dbReference type="SMART" id="SM00028">
    <property type="entry name" value="TPR"/>
    <property type="match status" value="3"/>
</dbReference>
<gene>
    <name evidence="4" type="ORF">FJZ47_19340</name>
</gene>
<dbReference type="Pfam" id="PF13174">
    <property type="entry name" value="TPR_6"/>
    <property type="match status" value="1"/>
</dbReference>